<evidence type="ECO:0000313" key="2">
    <source>
        <dbReference type="EMBL" id="MCY1008043.1"/>
    </source>
</evidence>
<dbReference type="InterPro" id="IPR036457">
    <property type="entry name" value="PPM-type-like_dom_sf"/>
</dbReference>
<dbReference type="EMBL" id="JAPNKE010000002">
    <property type="protein sequence ID" value="MCY1008043.1"/>
    <property type="molecule type" value="Genomic_DNA"/>
</dbReference>
<dbReference type="InterPro" id="IPR001932">
    <property type="entry name" value="PPM-type_phosphatase-like_dom"/>
</dbReference>
<dbReference type="RefSeq" id="WP_267770692.1">
    <property type="nucleotide sequence ID" value="NZ_JAPNKE010000002.1"/>
</dbReference>
<evidence type="ECO:0000313" key="3">
    <source>
        <dbReference type="Proteomes" id="UP001150924"/>
    </source>
</evidence>
<proteinExistence type="predicted"/>
<name>A0A9X3EYL9_9BACT</name>
<dbReference type="Proteomes" id="UP001150924">
    <property type="component" value="Unassembled WGS sequence"/>
</dbReference>
<evidence type="ECO:0000259" key="1">
    <source>
        <dbReference type="Pfam" id="PF07228"/>
    </source>
</evidence>
<reference evidence="2" key="1">
    <citation type="submission" date="2022-11" db="EMBL/GenBank/DDBJ databases">
        <title>Minimal conservation of predation-associated metabolite biosynthetic gene clusters underscores biosynthetic potential of Myxococcota including descriptions for ten novel species: Archangium lansinium sp. nov., Myxococcus landrumus sp. nov., Nannocystis bai.</title>
        <authorList>
            <person name="Ahearne A."/>
            <person name="Stevens C."/>
            <person name="Phillips K."/>
        </authorList>
    </citation>
    <scope>NUCLEOTIDE SEQUENCE</scope>
    <source>
        <strain evidence="2">Na p29</strain>
    </source>
</reference>
<gene>
    <name evidence="2" type="ORF">OV079_21285</name>
</gene>
<dbReference type="InterPro" id="IPR039248">
    <property type="entry name" value="Ptase_RsbX"/>
</dbReference>
<dbReference type="Gene3D" id="3.60.40.10">
    <property type="entry name" value="PPM-type phosphatase domain"/>
    <property type="match status" value="1"/>
</dbReference>
<organism evidence="2 3">
    <name type="scientific">Nannocystis pusilla</name>
    <dbReference type="NCBI Taxonomy" id="889268"/>
    <lineage>
        <taxon>Bacteria</taxon>
        <taxon>Pseudomonadati</taxon>
        <taxon>Myxococcota</taxon>
        <taxon>Polyangia</taxon>
        <taxon>Nannocystales</taxon>
        <taxon>Nannocystaceae</taxon>
        <taxon>Nannocystis</taxon>
    </lineage>
</organism>
<feature type="domain" description="PPM-type phosphatase" evidence="1">
    <location>
        <begin position="29"/>
        <end position="193"/>
    </location>
</feature>
<accession>A0A9X3EYL9</accession>
<sequence>MWKTAYRTSPKTGERENGDAVLVRRGPEAITLAVIDGLGHGRMAALAAHAAVECLNRLPLAVDLEEAMRAVHEALRGTRGAAAAVCQLGATPTSSAGTVSFVCCGVGNVEIRCLGAKLPILLSPGVLGARVQSFRICRGELPSGARLVMFSDGISQRAPLDSLRQQDPDSLCDTLMREHRKPDDDASVLVCDTEA</sequence>
<dbReference type="AlphaFoldDB" id="A0A9X3EYL9"/>
<protein>
    <submittedName>
        <fullName evidence="2">SpoIIE family protein phosphatase</fullName>
    </submittedName>
</protein>
<dbReference type="Pfam" id="PF07228">
    <property type="entry name" value="SpoIIE"/>
    <property type="match status" value="1"/>
</dbReference>
<keyword evidence="3" id="KW-1185">Reference proteome</keyword>
<dbReference type="SUPFAM" id="SSF81606">
    <property type="entry name" value="PP2C-like"/>
    <property type="match status" value="1"/>
</dbReference>
<dbReference type="PANTHER" id="PTHR35801">
    <property type="entry name" value="PHOSPHOSERINE PHOSPHATASE RSBX"/>
    <property type="match status" value="1"/>
</dbReference>
<dbReference type="PANTHER" id="PTHR35801:SF1">
    <property type="entry name" value="PHOSPHOSERINE PHOSPHATASE RSBX"/>
    <property type="match status" value="1"/>
</dbReference>
<comment type="caution">
    <text evidence="2">The sequence shown here is derived from an EMBL/GenBank/DDBJ whole genome shotgun (WGS) entry which is preliminary data.</text>
</comment>